<evidence type="ECO:0000313" key="2">
    <source>
        <dbReference type="Proteomes" id="UP001266305"/>
    </source>
</evidence>
<name>A0ABQ9VMP5_SAGOE</name>
<evidence type="ECO:0000313" key="1">
    <source>
        <dbReference type="EMBL" id="KAK2110154.1"/>
    </source>
</evidence>
<sequence>MNRSHRHAAGSGCLGTMEVKSKRRAWGARAWERLGRRWSELPRGLDGAGGGWWVINLPRRCPSAHGPGRKKI</sequence>
<reference evidence="1 2" key="1">
    <citation type="submission" date="2023-05" db="EMBL/GenBank/DDBJ databases">
        <title>B98-5 Cell Line De Novo Hybrid Assembly: An Optical Mapping Approach.</title>
        <authorList>
            <person name="Kananen K."/>
            <person name="Auerbach J.A."/>
            <person name="Kautto E."/>
            <person name="Blachly J.S."/>
        </authorList>
    </citation>
    <scope>NUCLEOTIDE SEQUENCE [LARGE SCALE GENOMIC DNA]</scope>
    <source>
        <strain evidence="1">B95-8</strain>
        <tissue evidence="1">Cell line</tissue>
    </source>
</reference>
<protein>
    <submittedName>
        <fullName evidence="1">Uncharacterized protein</fullName>
    </submittedName>
</protein>
<dbReference type="Proteomes" id="UP001266305">
    <property type="component" value="Unassembled WGS sequence"/>
</dbReference>
<dbReference type="EMBL" id="JASSZA010000005">
    <property type="protein sequence ID" value="KAK2110154.1"/>
    <property type="molecule type" value="Genomic_DNA"/>
</dbReference>
<comment type="caution">
    <text evidence="1">The sequence shown here is derived from an EMBL/GenBank/DDBJ whole genome shotgun (WGS) entry which is preliminary data.</text>
</comment>
<proteinExistence type="predicted"/>
<organism evidence="1 2">
    <name type="scientific">Saguinus oedipus</name>
    <name type="common">Cotton-top tamarin</name>
    <name type="synonym">Oedipomidas oedipus</name>
    <dbReference type="NCBI Taxonomy" id="9490"/>
    <lineage>
        <taxon>Eukaryota</taxon>
        <taxon>Metazoa</taxon>
        <taxon>Chordata</taxon>
        <taxon>Craniata</taxon>
        <taxon>Vertebrata</taxon>
        <taxon>Euteleostomi</taxon>
        <taxon>Mammalia</taxon>
        <taxon>Eutheria</taxon>
        <taxon>Euarchontoglires</taxon>
        <taxon>Primates</taxon>
        <taxon>Haplorrhini</taxon>
        <taxon>Platyrrhini</taxon>
        <taxon>Cebidae</taxon>
        <taxon>Callitrichinae</taxon>
        <taxon>Saguinus</taxon>
    </lineage>
</organism>
<gene>
    <name evidence="1" type="ORF">P7K49_009900</name>
</gene>
<keyword evidence="2" id="KW-1185">Reference proteome</keyword>
<accession>A0ABQ9VMP5</accession>